<dbReference type="RefSeq" id="WP_262591191.1">
    <property type="nucleotide sequence ID" value="NZ_JAOQJQ010000004.1"/>
</dbReference>
<keyword evidence="2" id="KW-0413">Isomerase</keyword>
<dbReference type="EMBL" id="JAOQJQ010000004">
    <property type="protein sequence ID" value="MCU6762775.1"/>
    <property type="molecule type" value="Genomic_DNA"/>
</dbReference>
<dbReference type="InterPro" id="IPR050312">
    <property type="entry name" value="IolE/XylAMocC-like"/>
</dbReference>
<gene>
    <name evidence="2" type="ORF">OCV88_10590</name>
</gene>
<dbReference type="InterPro" id="IPR013022">
    <property type="entry name" value="Xyl_isomerase-like_TIM-brl"/>
</dbReference>
<dbReference type="PANTHER" id="PTHR12110">
    <property type="entry name" value="HYDROXYPYRUVATE ISOMERASE"/>
    <property type="match status" value="1"/>
</dbReference>
<dbReference type="GO" id="GO:0016853">
    <property type="term" value="F:isomerase activity"/>
    <property type="evidence" value="ECO:0007669"/>
    <property type="project" value="UniProtKB-KW"/>
</dbReference>
<evidence type="ECO:0000313" key="2">
    <source>
        <dbReference type="EMBL" id="MCU6762775.1"/>
    </source>
</evidence>
<dbReference type="Pfam" id="PF01261">
    <property type="entry name" value="AP_endonuc_2"/>
    <property type="match status" value="1"/>
</dbReference>
<dbReference type="InterPro" id="IPR036237">
    <property type="entry name" value="Xyl_isomerase-like_sf"/>
</dbReference>
<evidence type="ECO:0000313" key="3">
    <source>
        <dbReference type="Proteomes" id="UP001652442"/>
    </source>
</evidence>
<name>A0ABT2TKN8_9FIRM</name>
<protein>
    <submittedName>
        <fullName evidence="2">Sugar phosphate isomerase/epimerase</fullName>
    </submittedName>
</protein>
<comment type="caution">
    <text evidence="2">The sequence shown here is derived from an EMBL/GenBank/DDBJ whole genome shotgun (WGS) entry which is preliminary data.</text>
</comment>
<feature type="domain" description="Xylose isomerase-like TIM barrel" evidence="1">
    <location>
        <begin position="34"/>
        <end position="260"/>
    </location>
</feature>
<dbReference type="Gene3D" id="3.20.20.150">
    <property type="entry name" value="Divalent-metal-dependent TIM barrel enzymes"/>
    <property type="match status" value="1"/>
</dbReference>
<dbReference type="PANTHER" id="PTHR12110:SF53">
    <property type="entry name" value="BLR5974 PROTEIN"/>
    <property type="match status" value="1"/>
</dbReference>
<dbReference type="Proteomes" id="UP001652442">
    <property type="component" value="Unassembled WGS sequence"/>
</dbReference>
<proteinExistence type="predicted"/>
<accession>A0ABT2TKN8</accession>
<reference evidence="2 3" key="1">
    <citation type="journal article" date="2021" name="ISME Commun">
        <title>Automated analysis of genomic sequences facilitates high-throughput and comprehensive description of bacteria.</title>
        <authorList>
            <person name="Hitch T.C.A."/>
        </authorList>
    </citation>
    <scope>NUCLEOTIDE SEQUENCE [LARGE SCALE GENOMIC DNA]</scope>
    <source>
        <strain evidence="2 3">Sanger_109</strain>
    </source>
</reference>
<organism evidence="2 3">
    <name type="scientific">Brotonthovivens ammoniilytica</name>
    <dbReference type="NCBI Taxonomy" id="2981725"/>
    <lineage>
        <taxon>Bacteria</taxon>
        <taxon>Bacillati</taxon>
        <taxon>Bacillota</taxon>
        <taxon>Clostridia</taxon>
        <taxon>Lachnospirales</taxon>
        <taxon>Lachnospiraceae</taxon>
        <taxon>Brotonthovivens</taxon>
    </lineage>
</organism>
<evidence type="ECO:0000259" key="1">
    <source>
        <dbReference type="Pfam" id="PF01261"/>
    </source>
</evidence>
<keyword evidence="3" id="KW-1185">Reference proteome</keyword>
<sequence>MKIGIDSYCYHRLFGEVYDMQEKPERLKTVDEFLDLAKRLDVDGVSLETCFLPSLEDDYLKDLGAKLKDYGFDTVFAWGHPNGLERGLNPDAFEEMKQLIPKTKLIGTDVMRITGSAFDWRHENHRDHIQRLVPMYKEAVKIAEDCGVKIAVENHIDYTSDEILEMVQAVDSPNFGVNFDTGNFLRLLDDPIKAMEKLAPYVFSTHIKDLVLHPTARPDDWYFFCGVPVGMGMVDNMKLAEILSKHNYQGFLAVEIDAPAPQWLNMEDEAIAVSVHNLKKIGSAF</sequence>
<dbReference type="SUPFAM" id="SSF51658">
    <property type="entry name" value="Xylose isomerase-like"/>
    <property type="match status" value="1"/>
</dbReference>